<evidence type="ECO:0000313" key="2">
    <source>
        <dbReference type="Proteomes" id="UP000314294"/>
    </source>
</evidence>
<proteinExistence type="predicted"/>
<reference evidence="1 2" key="1">
    <citation type="submission" date="2019-03" db="EMBL/GenBank/DDBJ databases">
        <title>First draft genome of Liparis tanakae, snailfish: a comprehensive survey of snailfish specific genes.</title>
        <authorList>
            <person name="Kim W."/>
            <person name="Song I."/>
            <person name="Jeong J.-H."/>
            <person name="Kim D."/>
            <person name="Kim S."/>
            <person name="Ryu S."/>
            <person name="Song J.Y."/>
            <person name="Lee S.K."/>
        </authorList>
    </citation>
    <scope>NUCLEOTIDE SEQUENCE [LARGE SCALE GENOMIC DNA]</scope>
    <source>
        <tissue evidence="1">Muscle</tissue>
    </source>
</reference>
<accession>A0A4Z2FBM3</accession>
<dbReference type="EMBL" id="SRLO01001382">
    <property type="protein sequence ID" value="TNN38325.1"/>
    <property type="molecule type" value="Genomic_DNA"/>
</dbReference>
<keyword evidence="2" id="KW-1185">Reference proteome</keyword>
<evidence type="ECO:0000313" key="1">
    <source>
        <dbReference type="EMBL" id="TNN38325.1"/>
    </source>
</evidence>
<organism evidence="1 2">
    <name type="scientific">Liparis tanakae</name>
    <name type="common">Tanaka's snailfish</name>
    <dbReference type="NCBI Taxonomy" id="230148"/>
    <lineage>
        <taxon>Eukaryota</taxon>
        <taxon>Metazoa</taxon>
        <taxon>Chordata</taxon>
        <taxon>Craniata</taxon>
        <taxon>Vertebrata</taxon>
        <taxon>Euteleostomi</taxon>
        <taxon>Actinopterygii</taxon>
        <taxon>Neopterygii</taxon>
        <taxon>Teleostei</taxon>
        <taxon>Neoteleostei</taxon>
        <taxon>Acanthomorphata</taxon>
        <taxon>Eupercaria</taxon>
        <taxon>Perciformes</taxon>
        <taxon>Cottioidei</taxon>
        <taxon>Cottales</taxon>
        <taxon>Liparidae</taxon>
        <taxon>Liparis</taxon>
    </lineage>
</organism>
<name>A0A4Z2FBM3_9TELE</name>
<gene>
    <name evidence="1" type="ORF">EYF80_051516</name>
</gene>
<comment type="caution">
    <text evidence="1">The sequence shown here is derived from an EMBL/GenBank/DDBJ whole genome shotgun (WGS) entry which is preliminary data.</text>
</comment>
<dbReference type="Proteomes" id="UP000314294">
    <property type="component" value="Unassembled WGS sequence"/>
</dbReference>
<dbReference type="AlphaFoldDB" id="A0A4Z2FBM3"/>
<protein>
    <submittedName>
        <fullName evidence="1">Uncharacterized protein</fullName>
    </submittedName>
</protein>
<sequence length="230" mass="24595">MLSQEGDPPGRTVERAKAASFRRPAAALRVIVSGGRRKTKRACAGQECAPCAASRSARSGSPEAFLTLNTSLKKKKRTLKHDYFILAPCHRFPVVNTLIATRAETCSSERAGAGGAAAAAAAAAGAGVAPLTSLPGQLWVLTPRLRGPARGGALAGGAHGSVRGMLTGQERVRACPLWPPGWHTRLPTVSTGDRWRLSQRSTRSSLYLMEYQVRKMKKKPKHLRLAARPK</sequence>